<dbReference type="GO" id="GO:0003723">
    <property type="term" value="F:RNA binding"/>
    <property type="evidence" value="ECO:0007669"/>
    <property type="project" value="InterPro"/>
</dbReference>
<reference evidence="5" key="1">
    <citation type="journal article" date="2019" name="Plant J.">
        <title>Chlorella vulgaris genome assembly and annotation reveals the molecular basis for metabolic acclimation to high light conditions.</title>
        <authorList>
            <person name="Cecchin M."/>
            <person name="Marcolungo L."/>
            <person name="Rossato M."/>
            <person name="Girolomoni L."/>
            <person name="Cosentino E."/>
            <person name="Cuine S."/>
            <person name="Li-Beisson Y."/>
            <person name="Delledonne M."/>
            <person name="Ballottari M."/>
        </authorList>
    </citation>
    <scope>NUCLEOTIDE SEQUENCE</scope>
    <source>
        <strain evidence="5">211/11P</strain>
    </source>
</reference>
<dbReference type="InterPro" id="IPR028909">
    <property type="entry name" value="bL21-like"/>
</dbReference>
<evidence type="ECO:0000256" key="1">
    <source>
        <dbReference type="ARBA" id="ARBA00008563"/>
    </source>
</evidence>
<comment type="similarity">
    <text evidence="1">Belongs to the bacterial ribosomal protein bL21 family.</text>
</comment>
<name>A0A9D4TRK9_CHLVU</name>
<comment type="caution">
    <text evidence="5">The sequence shown here is derived from an EMBL/GenBank/DDBJ whole genome shotgun (WGS) entry which is preliminary data.</text>
</comment>
<evidence type="ECO:0000256" key="3">
    <source>
        <dbReference type="ARBA" id="ARBA00023274"/>
    </source>
</evidence>
<dbReference type="Pfam" id="PF00829">
    <property type="entry name" value="Ribosomal_L21p"/>
    <property type="match status" value="1"/>
</dbReference>
<dbReference type="Proteomes" id="UP001055712">
    <property type="component" value="Unassembled WGS sequence"/>
</dbReference>
<dbReference type="GO" id="GO:0006412">
    <property type="term" value="P:translation"/>
    <property type="evidence" value="ECO:0007669"/>
    <property type="project" value="InterPro"/>
</dbReference>
<dbReference type="SUPFAM" id="SSF141091">
    <property type="entry name" value="L21p-like"/>
    <property type="match status" value="1"/>
</dbReference>
<dbReference type="GO" id="GO:0003735">
    <property type="term" value="F:structural constituent of ribosome"/>
    <property type="evidence" value="ECO:0007669"/>
    <property type="project" value="InterPro"/>
</dbReference>
<evidence type="ECO:0000313" key="6">
    <source>
        <dbReference type="Proteomes" id="UP001055712"/>
    </source>
</evidence>
<dbReference type="GO" id="GO:0010190">
    <property type="term" value="P:cytochrome b6f complex assembly"/>
    <property type="evidence" value="ECO:0007669"/>
    <property type="project" value="InterPro"/>
</dbReference>
<reference evidence="5" key="2">
    <citation type="submission" date="2020-11" db="EMBL/GenBank/DDBJ databases">
        <authorList>
            <person name="Cecchin M."/>
            <person name="Marcolungo L."/>
            <person name="Rossato M."/>
            <person name="Girolomoni L."/>
            <person name="Cosentino E."/>
            <person name="Cuine S."/>
            <person name="Li-Beisson Y."/>
            <person name="Delledonne M."/>
            <person name="Ballottari M."/>
        </authorList>
    </citation>
    <scope>NUCLEOTIDE SEQUENCE</scope>
    <source>
        <strain evidence="5">211/11P</strain>
        <tissue evidence="5">Whole cell</tissue>
    </source>
</reference>
<feature type="region of interest" description="Disordered" evidence="4">
    <location>
        <begin position="45"/>
        <end position="80"/>
    </location>
</feature>
<protein>
    <submittedName>
        <fullName evidence="5">Uncharacterized protein</fullName>
    </submittedName>
</protein>
<dbReference type="OrthoDB" id="5994at2759"/>
<dbReference type="InterPro" id="IPR001787">
    <property type="entry name" value="Ribosomal_bL21"/>
</dbReference>
<organism evidence="5 6">
    <name type="scientific">Chlorella vulgaris</name>
    <name type="common">Green alga</name>
    <dbReference type="NCBI Taxonomy" id="3077"/>
    <lineage>
        <taxon>Eukaryota</taxon>
        <taxon>Viridiplantae</taxon>
        <taxon>Chlorophyta</taxon>
        <taxon>core chlorophytes</taxon>
        <taxon>Trebouxiophyceae</taxon>
        <taxon>Chlorellales</taxon>
        <taxon>Chlorellaceae</taxon>
        <taxon>Chlorella clade</taxon>
        <taxon>Chlorella</taxon>
    </lineage>
</organism>
<accession>A0A9D4TRK9</accession>
<dbReference type="EMBL" id="SIDB01000005">
    <property type="protein sequence ID" value="KAI3432648.1"/>
    <property type="molecule type" value="Genomic_DNA"/>
</dbReference>
<evidence type="ECO:0000256" key="4">
    <source>
        <dbReference type="SAM" id="MobiDB-lite"/>
    </source>
</evidence>
<dbReference type="PANTHER" id="PTHR36403:SF1">
    <property type="entry name" value="PROTEIN COFACTOR ASSEMBLY OF COMPLEX C SUBUNIT B CCB2, CHLOROPLASTIC"/>
    <property type="match status" value="1"/>
</dbReference>
<keyword evidence="6" id="KW-1185">Reference proteome</keyword>
<dbReference type="Pfam" id="PF11152">
    <property type="entry name" value="CCB2_CCB4"/>
    <property type="match status" value="1"/>
</dbReference>
<proteinExistence type="inferred from homology"/>
<dbReference type="InterPro" id="IPR044970">
    <property type="entry name" value="CCB2"/>
</dbReference>
<keyword evidence="3" id="KW-0687">Ribonucleoprotein</keyword>
<gene>
    <name evidence="5" type="ORF">D9Q98_004194</name>
</gene>
<keyword evidence="2" id="KW-0689">Ribosomal protein</keyword>
<dbReference type="GO" id="GO:0005840">
    <property type="term" value="C:ribosome"/>
    <property type="evidence" value="ECO:0007669"/>
    <property type="project" value="UniProtKB-KW"/>
</dbReference>
<dbReference type="AlphaFoldDB" id="A0A9D4TRK9"/>
<sequence length="479" mass="49604">MALRSVQLLRRIATALPAPAALQQPLWNQGFAAVATAVPAAASAAGPSPAWGGAGPPQAASAATRADTPTTSSADTSSAPSAAAISRDLTAASPAAAAAASPEVYVRLDERVGDVQYTVQPKRVFAVVEVGGTQYKVTPNDVIVVEKLADVDVQDKLQLRRVLMLGSQAETIIGRPYVPEAAVIAAVEEQFLDGKVLIFHKRRRKNSRRLRGHRQPLTTLRILDVDGIAEAANGDALAGVAGATLLLLNHFLANDAPSDAQGRAEALGIALAAVAFATPTIEQRLKELQPGRGRQAVAARVEGASSVFVLQPGAPDALQQELAWASYALLLNTNICGLAVFWRGQAVLARGLLGVPSMATPPAASAVVAASDVLAALSGTELARASSCWQQGVLFCPDRAAMGSSGAGNWACVPEGAQSLLVQPLQPFGQRTAGSTTDQASQGILLLLSERPRAMSAKERSWASAVAAKLHDSLAQVCE</sequence>
<dbReference type="PANTHER" id="PTHR36403">
    <property type="entry name" value="PROTEIN COFACTOR ASSEMBLY OF COMPLEX C SUBUNIT B CCB2, CHLOROPLASTIC"/>
    <property type="match status" value="1"/>
</dbReference>
<evidence type="ECO:0000256" key="2">
    <source>
        <dbReference type="ARBA" id="ARBA00022980"/>
    </source>
</evidence>
<dbReference type="GO" id="GO:0005737">
    <property type="term" value="C:cytoplasm"/>
    <property type="evidence" value="ECO:0007669"/>
    <property type="project" value="UniProtKB-ARBA"/>
</dbReference>
<dbReference type="NCBIfam" id="TIGR00061">
    <property type="entry name" value="L21"/>
    <property type="match status" value="1"/>
</dbReference>
<dbReference type="InterPro" id="IPR021325">
    <property type="entry name" value="CCB2/CCB4"/>
</dbReference>
<dbReference type="InterPro" id="IPR036164">
    <property type="entry name" value="bL21-like_sf"/>
</dbReference>
<dbReference type="HAMAP" id="MF_01363">
    <property type="entry name" value="Ribosomal_bL21"/>
    <property type="match status" value="1"/>
</dbReference>
<dbReference type="GO" id="GO:1990904">
    <property type="term" value="C:ribonucleoprotein complex"/>
    <property type="evidence" value="ECO:0007669"/>
    <property type="project" value="UniProtKB-KW"/>
</dbReference>
<evidence type="ECO:0000313" key="5">
    <source>
        <dbReference type="EMBL" id="KAI3432648.1"/>
    </source>
</evidence>